<dbReference type="Pfam" id="PF13649">
    <property type="entry name" value="Methyltransf_25"/>
    <property type="match status" value="1"/>
</dbReference>
<dbReference type="SUPFAM" id="SSF53335">
    <property type="entry name" value="S-adenosyl-L-methionine-dependent methyltransferases"/>
    <property type="match status" value="1"/>
</dbReference>
<dbReference type="GO" id="GO:0008168">
    <property type="term" value="F:methyltransferase activity"/>
    <property type="evidence" value="ECO:0007669"/>
    <property type="project" value="UniProtKB-KW"/>
</dbReference>
<evidence type="ECO:0000259" key="1">
    <source>
        <dbReference type="Pfam" id="PF13649"/>
    </source>
</evidence>
<keyword evidence="2" id="KW-0489">Methyltransferase</keyword>
<sequence>MTDTQLPTIHDIDFATLYKNHFQLSARKGKTAEDWKEKAEKMQRSDFDLQSEYVKQFMAHMKLSPTDTVLDVGCGGGALALAIAPHVQAVYALDFCQEMLDIVQERAKSMNITNIYPILRAWEDDWDNVPECDICISSRSSMVGDLDDALNKLNQHARKAVYMSMLVEKDFISPEVLRVINRDSIGFPNYMYALNLLYQKGYFPTVNFIESHGCLVEPKALTADQLIKAVSWSVGKLTEQEIKDLKLYHTAHPDIKSPYNLFRKWALLEWSK</sequence>
<dbReference type="OrthoDB" id="9795085at2"/>
<dbReference type="Gene3D" id="3.40.50.150">
    <property type="entry name" value="Vaccinia Virus protein VP39"/>
    <property type="match status" value="1"/>
</dbReference>
<protein>
    <submittedName>
        <fullName evidence="2">Ubiquinone/menaquinone biosynthesis methyltransferase</fullName>
    </submittedName>
</protein>
<dbReference type="RefSeq" id="WP_126599967.1">
    <property type="nucleotide sequence ID" value="NZ_LR134510.1"/>
</dbReference>
<reference evidence="2 3" key="1">
    <citation type="submission" date="2018-12" db="EMBL/GenBank/DDBJ databases">
        <authorList>
            <consortium name="Pathogen Informatics"/>
        </authorList>
    </citation>
    <scope>NUCLEOTIDE SEQUENCE [LARGE SCALE GENOMIC DNA]</scope>
    <source>
        <strain evidence="2 3">NCTC12871</strain>
    </source>
</reference>
<accession>A0A448TV04</accession>
<gene>
    <name evidence="2" type="ORF">NCTC12871_01252</name>
</gene>
<feature type="domain" description="Methyltransferase" evidence="1">
    <location>
        <begin position="69"/>
        <end position="156"/>
    </location>
</feature>
<dbReference type="EMBL" id="LR134510">
    <property type="protein sequence ID" value="VEJ09767.1"/>
    <property type="molecule type" value="Genomic_DNA"/>
</dbReference>
<keyword evidence="2" id="KW-0830">Ubiquinone</keyword>
<dbReference type="KEGG" id="adp:NCTC12871_01252"/>
<dbReference type="GO" id="GO:0032259">
    <property type="term" value="P:methylation"/>
    <property type="evidence" value="ECO:0007669"/>
    <property type="project" value="UniProtKB-KW"/>
</dbReference>
<dbReference type="Proteomes" id="UP000279799">
    <property type="component" value="Chromosome"/>
</dbReference>
<keyword evidence="2" id="KW-0808">Transferase</keyword>
<evidence type="ECO:0000313" key="2">
    <source>
        <dbReference type="EMBL" id="VEJ09767.1"/>
    </source>
</evidence>
<dbReference type="AlphaFoldDB" id="A0A448TV04"/>
<dbReference type="CDD" id="cd02440">
    <property type="entry name" value="AdoMet_MTases"/>
    <property type="match status" value="1"/>
</dbReference>
<dbReference type="InterPro" id="IPR041698">
    <property type="entry name" value="Methyltransf_25"/>
</dbReference>
<dbReference type="InterPro" id="IPR029063">
    <property type="entry name" value="SAM-dependent_MTases_sf"/>
</dbReference>
<name>A0A448TV04_9PAST</name>
<keyword evidence="3" id="KW-1185">Reference proteome</keyword>
<evidence type="ECO:0000313" key="3">
    <source>
        <dbReference type="Proteomes" id="UP000279799"/>
    </source>
</evidence>
<organism evidence="2 3">
    <name type="scientific">Actinobacillus delphinicola</name>
    <dbReference type="NCBI Taxonomy" id="51161"/>
    <lineage>
        <taxon>Bacteria</taxon>
        <taxon>Pseudomonadati</taxon>
        <taxon>Pseudomonadota</taxon>
        <taxon>Gammaproteobacteria</taxon>
        <taxon>Pasteurellales</taxon>
        <taxon>Pasteurellaceae</taxon>
        <taxon>Actinobacillus</taxon>
    </lineage>
</organism>
<proteinExistence type="predicted"/>